<proteinExistence type="predicted"/>
<accession>A0A0F9X9N9</accession>
<organism evidence="1">
    <name type="scientific">marine sediment metagenome</name>
    <dbReference type="NCBI Taxonomy" id="412755"/>
    <lineage>
        <taxon>unclassified sequences</taxon>
        <taxon>metagenomes</taxon>
        <taxon>ecological metagenomes</taxon>
    </lineage>
</organism>
<reference evidence="1" key="1">
    <citation type="journal article" date="2015" name="Nature">
        <title>Complex archaea that bridge the gap between prokaryotes and eukaryotes.</title>
        <authorList>
            <person name="Spang A."/>
            <person name="Saw J.H."/>
            <person name="Jorgensen S.L."/>
            <person name="Zaremba-Niedzwiedzka K."/>
            <person name="Martijn J."/>
            <person name="Lind A.E."/>
            <person name="van Eijk R."/>
            <person name="Schleper C."/>
            <person name="Guy L."/>
            <person name="Ettema T.J."/>
        </authorList>
    </citation>
    <scope>NUCLEOTIDE SEQUENCE</scope>
</reference>
<comment type="caution">
    <text evidence="1">The sequence shown here is derived from an EMBL/GenBank/DDBJ whole genome shotgun (WGS) entry which is preliminary data.</text>
</comment>
<dbReference type="EMBL" id="LAZR01000129">
    <property type="protein sequence ID" value="KKN88308.1"/>
    <property type="molecule type" value="Genomic_DNA"/>
</dbReference>
<name>A0A0F9X9N9_9ZZZZ</name>
<gene>
    <name evidence="1" type="ORF">LCGC14_0248700</name>
</gene>
<dbReference type="AlphaFoldDB" id="A0A0F9X9N9"/>
<evidence type="ECO:0000313" key="1">
    <source>
        <dbReference type="EMBL" id="KKN88308.1"/>
    </source>
</evidence>
<protein>
    <submittedName>
        <fullName evidence="1">Uncharacterized protein</fullName>
    </submittedName>
</protein>
<sequence>MRDKEQIEQTEQDREWWVEVGFLIDPKAKLCGWDHRYKAAFGNPTQFTVCGAAARVLMRQQDKLKQFRKKILEVRTIVV</sequence>